<gene>
    <name evidence="1" type="ORF">SAMN05444148_1624</name>
</gene>
<reference evidence="2" key="1">
    <citation type="submission" date="2016-11" db="EMBL/GenBank/DDBJ databases">
        <authorList>
            <person name="Varghese N."/>
            <person name="Submissions S."/>
        </authorList>
    </citation>
    <scope>NUCLEOTIDE SEQUENCE [LARGE SCALE GENOMIC DNA]</scope>
    <source>
        <strain evidence="2">DSM 25330</strain>
    </source>
</reference>
<evidence type="ECO:0000313" key="2">
    <source>
        <dbReference type="Proteomes" id="UP000184522"/>
    </source>
</evidence>
<dbReference type="PIRSF" id="PIRSF010372">
    <property type="entry name" value="PaiB"/>
    <property type="match status" value="1"/>
</dbReference>
<accession>A0A1M5RLX2</accession>
<keyword evidence="2" id="KW-1185">Reference proteome</keyword>
<dbReference type="PANTHER" id="PTHR35802:SF1">
    <property type="entry name" value="PROTEASE SYNTHASE AND SPORULATION PROTEIN PAI 2"/>
    <property type="match status" value="1"/>
</dbReference>
<dbReference type="EMBL" id="FQWS01000002">
    <property type="protein sequence ID" value="SHH27215.1"/>
    <property type="molecule type" value="Genomic_DNA"/>
</dbReference>
<dbReference type="Gene3D" id="2.30.110.10">
    <property type="entry name" value="Electron Transport, Fmn-binding Protein, Chain A"/>
    <property type="match status" value="1"/>
</dbReference>
<dbReference type="Pfam" id="PF04299">
    <property type="entry name" value="FMN_bind_2"/>
    <property type="match status" value="1"/>
</dbReference>
<organism evidence="1 2">
    <name type="scientific">Winogradskyella jejuensis</name>
    <dbReference type="NCBI Taxonomy" id="1089305"/>
    <lineage>
        <taxon>Bacteria</taxon>
        <taxon>Pseudomonadati</taxon>
        <taxon>Bacteroidota</taxon>
        <taxon>Flavobacteriia</taxon>
        <taxon>Flavobacteriales</taxon>
        <taxon>Flavobacteriaceae</taxon>
        <taxon>Winogradskyella</taxon>
    </lineage>
</organism>
<dbReference type="SUPFAM" id="SSF50475">
    <property type="entry name" value="FMN-binding split barrel"/>
    <property type="match status" value="1"/>
</dbReference>
<dbReference type="InterPro" id="IPR012349">
    <property type="entry name" value="Split_barrel_FMN-bd"/>
</dbReference>
<dbReference type="STRING" id="1089305.SAMN05444148_1624"/>
<evidence type="ECO:0000313" key="1">
    <source>
        <dbReference type="EMBL" id="SHH27215.1"/>
    </source>
</evidence>
<dbReference type="PANTHER" id="PTHR35802">
    <property type="entry name" value="PROTEASE SYNTHASE AND SPORULATION PROTEIN PAI 2"/>
    <property type="match status" value="1"/>
</dbReference>
<dbReference type="AlphaFoldDB" id="A0A1M5RLX2"/>
<proteinExistence type="predicted"/>
<dbReference type="InterPro" id="IPR007396">
    <property type="entry name" value="TR_PAI2-type"/>
</dbReference>
<sequence>MGQNAIQTFRPSFKTVWRIMKYPPKHHQDNDINHMIEVIKTYPLATVISVKDNQPLITYLPLVYEKDKLIGHIDIYNPQAQLLKDNNDVTILFSGPECYISPSVYTTTQLPTWNYIKVHLKGKVKGIESKAALKQSLITMTEFLEAPDHKYVLEPDNPRLDRNLNYIEMFEIDITHWEGKFKLSQDKNPKDIRAARAELMRANQESIEQFLDKVF</sequence>
<name>A0A1M5RLX2_9FLAO</name>
<protein>
    <submittedName>
        <fullName evidence="1">Negative transcriptional regulator, PaiB family</fullName>
    </submittedName>
</protein>
<dbReference type="Proteomes" id="UP000184522">
    <property type="component" value="Unassembled WGS sequence"/>
</dbReference>